<feature type="transmembrane region" description="Helical" evidence="1">
    <location>
        <begin position="27"/>
        <end position="46"/>
    </location>
</feature>
<proteinExistence type="predicted"/>
<feature type="transmembrane region" description="Helical" evidence="1">
    <location>
        <begin position="127"/>
        <end position="147"/>
    </location>
</feature>
<sequence>MVLAGVAGLAAVQIRQAWPSPLGNTVSGLLIAVSGVLIALAVADGIRPRAEDCAPLAVRQRYMRRFFAAMGGYLLAVFASVWMLRYVESLPLRVLLALLPVPPVALVIGAMVRYVREVDEMQQRIELQAVSIATALVSLLYLTGGFLQSAKVVDLRASTVMLMVFPLVCAVYGLAKFVVARRYR</sequence>
<evidence type="ECO:0000313" key="2">
    <source>
        <dbReference type="EMBL" id="KRG60681.1"/>
    </source>
</evidence>
<keyword evidence="1" id="KW-0812">Transmembrane</keyword>
<organism evidence="2 3">
    <name type="scientific">Stenotrophomonas nitritireducens</name>
    <dbReference type="NCBI Taxonomy" id="83617"/>
    <lineage>
        <taxon>Bacteria</taxon>
        <taxon>Pseudomonadati</taxon>
        <taxon>Pseudomonadota</taxon>
        <taxon>Gammaproteobacteria</taxon>
        <taxon>Lysobacterales</taxon>
        <taxon>Lysobacteraceae</taxon>
        <taxon>Stenotrophomonas</taxon>
    </lineage>
</organism>
<feature type="transmembrane region" description="Helical" evidence="1">
    <location>
        <begin position="159"/>
        <end position="179"/>
    </location>
</feature>
<feature type="transmembrane region" description="Helical" evidence="1">
    <location>
        <begin position="90"/>
        <end position="115"/>
    </location>
</feature>
<comment type="caution">
    <text evidence="2">The sequence shown here is derived from an EMBL/GenBank/DDBJ whole genome shotgun (WGS) entry which is preliminary data.</text>
</comment>
<name>A0ABR5NPF4_9GAMM</name>
<accession>A0ABR5NPF4</accession>
<keyword evidence="1" id="KW-0472">Membrane</keyword>
<keyword evidence="1" id="KW-1133">Transmembrane helix</keyword>
<reference evidence="2 3" key="1">
    <citation type="submission" date="2015-05" db="EMBL/GenBank/DDBJ databases">
        <title>Genome sequencing and analysis of members of genus Stenotrophomonas.</title>
        <authorList>
            <person name="Patil P.P."/>
            <person name="Midha S."/>
            <person name="Patil P.B."/>
        </authorList>
    </citation>
    <scope>NUCLEOTIDE SEQUENCE [LARGE SCALE GENOMIC DNA]</scope>
    <source>
        <strain evidence="2 3">DSM 12575</strain>
    </source>
</reference>
<dbReference type="EMBL" id="LDJG01000002">
    <property type="protein sequence ID" value="KRG60681.1"/>
    <property type="molecule type" value="Genomic_DNA"/>
</dbReference>
<dbReference type="Proteomes" id="UP000050902">
    <property type="component" value="Unassembled WGS sequence"/>
</dbReference>
<evidence type="ECO:0000256" key="1">
    <source>
        <dbReference type="SAM" id="Phobius"/>
    </source>
</evidence>
<protein>
    <submittedName>
        <fullName evidence="2">Uncharacterized protein</fullName>
    </submittedName>
</protein>
<keyword evidence="3" id="KW-1185">Reference proteome</keyword>
<feature type="transmembrane region" description="Helical" evidence="1">
    <location>
        <begin position="66"/>
        <end position="84"/>
    </location>
</feature>
<gene>
    <name evidence="2" type="ORF">ABB22_01455</name>
</gene>
<evidence type="ECO:0000313" key="3">
    <source>
        <dbReference type="Proteomes" id="UP000050902"/>
    </source>
</evidence>